<sequence>MVRILSTSGHARVSMSDKGGKSIILSQELDKAIAELCVHDGTPYPPSCEKESTEQYHKLNRTWVEIGNDAHLKPSLIARSKLELAICPVLYLLMKTHKLSDNDLSSNDPSGFKLRPTVKSVDVPAERISWLINLLVRYVSAHLCNTKTFLDHLRVALLGEECVNEPFDVTSLYTNIANESTMQAAYEFLPEHCNSMNLYGLVRKIFHTALACFDAEERRESIQLDRSIAFDSWMLCP</sequence>
<organism evidence="1 2">
    <name type="scientific">Ancylostoma duodenale</name>
    <dbReference type="NCBI Taxonomy" id="51022"/>
    <lineage>
        <taxon>Eukaryota</taxon>
        <taxon>Metazoa</taxon>
        <taxon>Ecdysozoa</taxon>
        <taxon>Nematoda</taxon>
        <taxon>Chromadorea</taxon>
        <taxon>Rhabditida</taxon>
        <taxon>Rhabditina</taxon>
        <taxon>Rhabditomorpha</taxon>
        <taxon>Strongyloidea</taxon>
        <taxon>Ancylostomatidae</taxon>
        <taxon>Ancylostomatinae</taxon>
        <taxon>Ancylostoma</taxon>
    </lineage>
</organism>
<accession>A0A0C2H235</accession>
<dbReference type="AlphaFoldDB" id="A0A0C2H235"/>
<gene>
    <name evidence="1" type="ORF">ANCDUO_06258</name>
</gene>
<reference evidence="1 2" key="1">
    <citation type="submission" date="2013-12" db="EMBL/GenBank/DDBJ databases">
        <title>Draft genome of the parsitic nematode Ancylostoma duodenale.</title>
        <authorList>
            <person name="Mitreva M."/>
        </authorList>
    </citation>
    <scope>NUCLEOTIDE SEQUENCE [LARGE SCALE GENOMIC DNA]</scope>
    <source>
        <strain evidence="1 2">Zhejiang</strain>
    </source>
</reference>
<dbReference type="OrthoDB" id="5859040at2759"/>
<protein>
    <submittedName>
        <fullName evidence="1">Uncharacterized protein</fullName>
    </submittedName>
</protein>
<dbReference type="Proteomes" id="UP000054047">
    <property type="component" value="Unassembled WGS sequence"/>
</dbReference>
<evidence type="ECO:0000313" key="2">
    <source>
        <dbReference type="Proteomes" id="UP000054047"/>
    </source>
</evidence>
<proteinExistence type="predicted"/>
<evidence type="ECO:0000313" key="1">
    <source>
        <dbReference type="EMBL" id="KIH63441.1"/>
    </source>
</evidence>
<keyword evidence="2" id="KW-1185">Reference proteome</keyword>
<dbReference type="EMBL" id="KN728652">
    <property type="protein sequence ID" value="KIH63441.1"/>
    <property type="molecule type" value="Genomic_DNA"/>
</dbReference>
<name>A0A0C2H235_9BILA</name>